<accession>A0A4C1SEB1</accession>
<comment type="caution">
    <text evidence="2">The sequence shown here is derived from an EMBL/GenBank/DDBJ whole genome shotgun (WGS) entry which is preliminary data.</text>
</comment>
<evidence type="ECO:0000256" key="1">
    <source>
        <dbReference type="SAM" id="MobiDB-lite"/>
    </source>
</evidence>
<evidence type="ECO:0000313" key="2">
    <source>
        <dbReference type="EMBL" id="GBO99449.1"/>
    </source>
</evidence>
<dbReference type="EMBL" id="BGZK01003276">
    <property type="protein sequence ID" value="GBO99449.1"/>
    <property type="molecule type" value="Genomic_DNA"/>
</dbReference>
<dbReference type="Proteomes" id="UP000299102">
    <property type="component" value="Unassembled WGS sequence"/>
</dbReference>
<feature type="region of interest" description="Disordered" evidence="1">
    <location>
        <begin position="66"/>
        <end position="87"/>
    </location>
</feature>
<organism evidence="2 3">
    <name type="scientific">Eumeta variegata</name>
    <name type="common">Bagworm moth</name>
    <name type="synonym">Eumeta japonica</name>
    <dbReference type="NCBI Taxonomy" id="151549"/>
    <lineage>
        <taxon>Eukaryota</taxon>
        <taxon>Metazoa</taxon>
        <taxon>Ecdysozoa</taxon>
        <taxon>Arthropoda</taxon>
        <taxon>Hexapoda</taxon>
        <taxon>Insecta</taxon>
        <taxon>Pterygota</taxon>
        <taxon>Neoptera</taxon>
        <taxon>Endopterygota</taxon>
        <taxon>Lepidoptera</taxon>
        <taxon>Glossata</taxon>
        <taxon>Ditrysia</taxon>
        <taxon>Tineoidea</taxon>
        <taxon>Psychidae</taxon>
        <taxon>Oiketicinae</taxon>
        <taxon>Eumeta</taxon>
    </lineage>
</organism>
<gene>
    <name evidence="2" type="ORF">EVAR_69700_1</name>
</gene>
<keyword evidence="3" id="KW-1185">Reference proteome</keyword>
<feature type="region of interest" description="Disordered" evidence="1">
    <location>
        <begin position="1"/>
        <end position="28"/>
    </location>
</feature>
<dbReference type="AlphaFoldDB" id="A0A4C1SEB1"/>
<name>A0A4C1SEB1_EUMVA</name>
<protein>
    <submittedName>
        <fullName evidence="2">Uncharacterized protein</fullName>
    </submittedName>
</protein>
<proteinExistence type="predicted"/>
<evidence type="ECO:0000313" key="3">
    <source>
        <dbReference type="Proteomes" id="UP000299102"/>
    </source>
</evidence>
<sequence length="116" mass="13349">MSDDRWTKRTTSWRGPDRKKSIGRPYARWPDNIKGVTGKWLEEGNNREKWTETEEAFTQKGLHSAGIPKDLMSQPSHSCPSSRKSKKKFILISKKKQTRGANIESDTVIRANFDTL</sequence>
<reference evidence="2 3" key="1">
    <citation type="journal article" date="2019" name="Commun. Biol.">
        <title>The bagworm genome reveals a unique fibroin gene that provides high tensile strength.</title>
        <authorList>
            <person name="Kono N."/>
            <person name="Nakamura H."/>
            <person name="Ohtoshi R."/>
            <person name="Tomita M."/>
            <person name="Numata K."/>
            <person name="Arakawa K."/>
        </authorList>
    </citation>
    <scope>NUCLEOTIDE SEQUENCE [LARGE SCALE GENOMIC DNA]</scope>
</reference>